<evidence type="ECO:0000313" key="2">
    <source>
        <dbReference type="Proteomes" id="UP000199481"/>
    </source>
</evidence>
<name>A0A1H0YTA6_9LACT</name>
<dbReference type="EMBL" id="FNJW01000008">
    <property type="protein sequence ID" value="SDQ18414.1"/>
    <property type="molecule type" value="Genomic_DNA"/>
</dbReference>
<gene>
    <name evidence="1" type="ORF">SAMN04487752_1143</name>
</gene>
<protein>
    <submittedName>
        <fullName evidence="1">Uncharacterized protein</fullName>
    </submittedName>
</protein>
<reference evidence="2" key="1">
    <citation type="submission" date="2016-10" db="EMBL/GenBank/DDBJ databases">
        <authorList>
            <person name="Varghese N."/>
            <person name="Submissions S."/>
        </authorList>
    </citation>
    <scope>NUCLEOTIDE SEQUENCE [LARGE SCALE GENOMIC DNA]</scope>
    <source>
        <strain evidence="2">MPL-11</strain>
    </source>
</reference>
<accession>A0A1H0YTA6</accession>
<dbReference type="AlphaFoldDB" id="A0A1H0YTA6"/>
<organism evidence="1 2">
    <name type="scientific">Carnobacterium viridans</name>
    <dbReference type="NCBI Taxonomy" id="174587"/>
    <lineage>
        <taxon>Bacteria</taxon>
        <taxon>Bacillati</taxon>
        <taxon>Bacillota</taxon>
        <taxon>Bacilli</taxon>
        <taxon>Lactobacillales</taxon>
        <taxon>Carnobacteriaceae</taxon>
        <taxon>Carnobacterium</taxon>
    </lineage>
</organism>
<evidence type="ECO:0000313" key="1">
    <source>
        <dbReference type="EMBL" id="SDQ18414.1"/>
    </source>
</evidence>
<proteinExistence type="predicted"/>
<sequence length="154" mass="18221">MENTQLKILTKKHIDNTIFIATNKKDVPFKELELILEEEMFITLSFIGSALNKINGTEEENKIIHAFKYAWNVTKHAKKVYRINDFNYDKTSILGLGKVGQMRLGNYTPQLFWKELPFEKGGFENHHKKYMDNLYSKDIPDKLNEIYRIIDKYL</sequence>
<keyword evidence="2" id="KW-1185">Reference proteome</keyword>
<dbReference type="Proteomes" id="UP000199481">
    <property type="component" value="Unassembled WGS sequence"/>
</dbReference>
<dbReference type="RefSeq" id="WP_089976007.1">
    <property type="nucleotide sequence ID" value="NZ_CP084916.1"/>
</dbReference>